<reference evidence="5 6" key="1">
    <citation type="submission" date="2019-04" db="EMBL/GenBank/DDBJ databases">
        <title>Microbes associate with the intestines of laboratory mice.</title>
        <authorList>
            <person name="Navarre W."/>
            <person name="Wong E."/>
            <person name="Huang K."/>
            <person name="Tropini C."/>
            <person name="Ng K."/>
            <person name="Yu B."/>
        </authorList>
    </citation>
    <scope>NUCLEOTIDE SEQUENCE [LARGE SCALE GENOMIC DNA]</scope>
    <source>
        <strain evidence="5 6">NM26_J9</strain>
    </source>
</reference>
<proteinExistence type="predicted"/>
<feature type="binding site" evidence="2">
    <location>
        <begin position="179"/>
        <end position="186"/>
    </location>
    <ligand>
        <name>ATP</name>
        <dbReference type="ChEBI" id="CHEBI:30616"/>
    </ligand>
</feature>
<accession>A0A4S2EF61</accession>
<dbReference type="EMBL" id="SRYK01000045">
    <property type="protein sequence ID" value="TGY54347.1"/>
    <property type="molecule type" value="Genomic_DNA"/>
</dbReference>
<comment type="caution">
    <text evidence="5">The sequence shown here is derived from an EMBL/GenBank/DDBJ whole genome shotgun (WGS) entry which is preliminary data.</text>
</comment>
<dbReference type="InterPro" id="IPR003812">
    <property type="entry name" value="Fido"/>
</dbReference>
<dbReference type="Gene3D" id="1.10.10.10">
    <property type="entry name" value="Winged helix-like DNA-binding domain superfamily/Winged helix DNA-binding domain"/>
    <property type="match status" value="1"/>
</dbReference>
<dbReference type="InterPro" id="IPR040198">
    <property type="entry name" value="Fido_containing"/>
</dbReference>
<organism evidence="5 6">
    <name type="scientific">Ligilactobacillus murinus</name>
    <dbReference type="NCBI Taxonomy" id="1622"/>
    <lineage>
        <taxon>Bacteria</taxon>
        <taxon>Bacillati</taxon>
        <taxon>Bacillota</taxon>
        <taxon>Bacilli</taxon>
        <taxon>Lactobacillales</taxon>
        <taxon>Lactobacillaceae</taxon>
        <taxon>Ligilactobacillus</taxon>
    </lineage>
</organism>
<dbReference type="PROSITE" id="PS51459">
    <property type="entry name" value="FIDO"/>
    <property type="match status" value="1"/>
</dbReference>
<protein>
    <submittedName>
        <fullName evidence="5">Fic family protein</fullName>
    </submittedName>
</protein>
<dbReference type="AlphaFoldDB" id="A0A4S2EF61"/>
<dbReference type="PANTHER" id="PTHR13504:SF38">
    <property type="entry name" value="FIDO DOMAIN-CONTAINING PROTEIN"/>
    <property type="match status" value="1"/>
</dbReference>
<evidence type="ECO:0000256" key="2">
    <source>
        <dbReference type="PIRSR" id="PIRSR640198-2"/>
    </source>
</evidence>
<feature type="binding site" evidence="2">
    <location>
        <begin position="216"/>
        <end position="217"/>
    </location>
    <ligand>
        <name>ATP</name>
        <dbReference type="ChEBI" id="CHEBI:30616"/>
    </ligand>
</feature>
<feature type="site" description="Important for autoinhibition of adenylyltransferase activity" evidence="3">
    <location>
        <position position="51"/>
    </location>
</feature>
<feature type="active site" evidence="1">
    <location>
        <position position="175"/>
    </location>
</feature>
<dbReference type="InterPro" id="IPR036388">
    <property type="entry name" value="WH-like_DNA-bd_sf"/>
</dbReference>
<dbReference type="Pfam" id="PF02661">
    <property type="entry name" value="Fic"/>
    <property type="match status" value="1"/>
</dbReference>
<dbReference type="RefSeq" id="WP_135942284.1">
    <property type="nucleotide sequence ID" value="NZ_SRYK01000045.1"/>
</dbReference>
<evidence type="ECO:0000313" key="6">
    <source>
        <dbReference type="Proteomes" id="UP000306855"/>
    </source>
</evidence>
<evidence type="ECO:0000259" key="4">
    <source>
        <dbReference type="PROSITE" id="PS51459"/>
    </source>
</evidence>
<evidence type="ECO:0000256" key="3">
    <source>
        <dbReference type="PIRSR" id="PIRSR640198-3"/>
    </source>
</evidence>
<sequence>MRPPFSITDKMLKLTVEITQAVTLLELQHQRDLHLRKENRIRSIHSSLAIEQNTLSLEQVTAIIAGKRVLGEPKEIREVQNAYEAYEEVFKFDPYSIENLLAAHRLMTKGLVKESGAFRERDVGVYDGNGTVVHIGARPQFVYGLVDDLFKWAKKTDIPALIKSCVVHFELEMIHPFLDGNGRMGRLWQILLLAKWQPVFEWIPIETLVYKHQKQYYELLAVGDHENDSTKFIEFMLEIILEASLTYSKHTKQAGLDDRIKRLREVEQKFFAKIYPTLRYSQGITTSKAAELTGKTQSTTRRYLLKLVSLDVLEAVGKNKDRHYVLKDTGKH</sequence>
<evidence type="ECO:0000313" key="5">
    <source>
        <dbReference type="EMBL" id="TGY54347.1"/>
    </source>
</evidence>
<dbReference type="PANTHER" id="PTHR13504">
    <property type="entry name" value="FIDO DOMAIN-CONTAINING PROTEIN DDB_G0283145"/>
    <property type="match status" value="1"/>
</dbReference>
<keyword evidence="2" id="KW-0547">Nucleotide-binding</keyword>
<dbReference type="SUPFAM" id="SSF140931">
    <property type="entry name" value="Fic-like"/>
    <property type="match status" value="1"/>
</dbReference>
<gene>
    <name evidence="5" type="ORF">E5340_08205</name>
</gene>
<dbReference type="InterPro" id="IPR036597">
    <property type="entry name" value="Fido-like_dom_sf"/>
</dbReference>
<dbReference type="GO" id="GO:0005524">
    <property type="term" value="F:ATP binding"/>
    <property type="evidence" value="ECO:0007669"/>
    <property type="project" value="UniProtKB-KW"/>
</dbReference>
<keyword evidence="2" id="KW-0067">ATP-binding</keyword>
<feature type="domain" description="Fido" evidence="4">
    <location>
        <begin position="95"/>
        <end position="238"/>
    </location>
</feature>
<name>A0A4S2EF61_9LACO</name>
<dbReference type="Gene3D" id="1.10.3290.10">
    <property type="entry name" value="Fido-like domain"/>
    <property type="match status" value="1"/>
</dbReference>
<dbReference type="Proteomes" id="UP000306855">
    <property type="component" value="Unassembled WGS sequence"/>
</dbReference>
<evidence type="ECO:0000256" key="1">
    <source>
        <dbReference type="PIRSR" id="PIRSR640198-1"/>
    </source>
</evidence>